<feature type="region of interest" description="Disordered" evidence="1">
    <location>
        <begin position="337"/>
        <end position="357"/>
    </location>
</feature>
<dbReference type="EMBL" id="JANBQB010000239">
    <property type="protein sequence ID" value="KAJ1979085.1"/>
    <property type="molecule type" value="Genomic_DNA"/>
</dbReference>
<feature type="transmembrane region" description="Helical" evidence="2">
    <location>
        <begin position="172"/>
        <end position="191"/>
    </location>
</feature>
<evidence type="ECO:0000313" key="4">
    <source>
        <dbReference type="EMBL" id="KAJ1979085.1"/>
    </source>
</evidence>
<organism evidence="4 5">
    <name type="scientific">Dimargaris verticillata</name>
    <dbReference type="NCBI Taxonomy" id="2761393"/>
    <lineage>
        <taxon>Eukaryota</taxon>
        <taxon>Fungi</taxon>
        <taxon>Fungi incertae sedis</taxon>
        <taxon>Zoopagomycota</taxon>
        <taxon>Kickxellomycotina</taxon>
        <taxon>Dimargaritomycetes</taxon>
        <taxon>Dimargaritales</taxon>
        <taxon>Dimargaritaceae</taxon>
        <taxon>Dimargaris</taxon>
    </lineage>
</organism>
<dbReference type="InterPro" id="IPR044926">
    <property type="entry name" value="RGS_subdomain_2"/>
</dbReference>
<dbReference type="Proteomes" id="UP001151582">
    <property type="component" value="Unassembled WGS sequence"/>
</dbReference>
<evidence type="ECO:0000259" key="3">
    <source>
        <dbReference type="PROSITE" id="PS50132"/>
    </source>
</evidence>
<accession>A0A9W8B0V8</accession>
<feature type="transmembrane region" description="Helical" evidence="2">
    <location>
        <begin position="139"/>
        <end position="160"/>
    </location>
</feature>
<proteinExistence type="predicted"/>
<dbReference type="InterPro" id="IPR016137">
    <property type="entry name" value="RGS"/>
</dbReference>
<feature type="domain" description="RGS" evidence="3">
    <location>
        <begin position="632"/>
        <end position="653"/>
    </location>
</feature>
<sequence length="684" mass="76971">MDERDLPDAIRSAILVAISIFIAFFYILTTWTFYDCYRQTQRGYLRQRSLSITLVSSCSGGVTCTLFLLHNAVVWSLIPSIITAVSTNVRMVDTPANCSVHWELFPLAVFVLFFTLFILPVTMYHVWGFKDMFYIRDDLVVVFLAGICLTIPFLIVKFILPENLVDSFFETLFIIAHLLVVQISSVTVPIWRSRVVYRFKGCHVLYSKDINNDLIVNPATYRRALQHAGPHLLSSRRDFKPLTISINGFTPPPSTEQQSRPSSATVVPSNSSHKTTSNPQAMYANQNPLFGVVQNADWFVRFQKYCADNFCAELPLFLMDYQVLKAKVLGYTVDHREPSASISPNPSPEVPLSCHEEGDRWDDGNPLPFTGTASTNDPYQSPFDIPLDHRPNAPRKNLTAPSTIQCMGMITDRQVPPLPVTIQEAYQNHMQRDSFATNSSLKPDINPFQPHSTTARPQSACVVSRWWLRSATECSFQRAKTGRHAKGGKQCQSLYLPTTWLPSAADLGSPPAQSSTTRLYQPDPFSPPAWETPQQGTIDPSVCAGIEGHQKREDCTGMVGGGWVNGFPNRLVPRQFHPLFYKFYQRYLAPGAHWEVNVDNSATHHAHRLFSSLEKRPRLPSAGIVIDGLCLDVFDEALNQVYQLLGQDLFPKFYLEHCAALKSLWANEYQVQPNEQAVVIVNSG</sequence>
<evidence type="ECO:0000256" key="2">
    <source>
        <dbReference type="SAM" id="Phobius"/>
    </source>
</evidence>
<keyword evidence="2" id="KW-1133">Transmembrane helix</keyword>
<feature type="transmembrane region" description="Helical" evidence="2">
    <location>
        <begin position="54"/>
        <end position="84"/>
    </location>
</feature>
<keyword evidence="2" id="KW-0472">Membrane</keyword>
<dbReference type="PROSITE" id="PS50132">
    <property type="entry name" value="RGS"/>
    <property type="match status" value="1"/>
</dbReference>
<keyword evidence="5" id="KW-1185">Reference proteome</keyword>
<dbReference type="AlphaFoldDB" id="A0A9W8B0V8"/>
<evidence type="ECO:0000313" key="5">
    <source>
        <dbReference type="Proteomes" id="UP001151582"/>
    </source>
</evidence>
<comment type="caution">
    <text evidence="4">The sequence shown here is derived from an EMBL/GenBank/DDBJ whole genome shotgun (WGS) entry which is preliminary data.</text>
</comment>
<gene>
    <name evidence="4" type="ORF">H4R34_002967</name>
</gene>
<feature type="compositionally biased region" description="Polar residues" evidence="1">
    <location>
        <begin position="255"/>
        <end position="278"/>
    </location>
</feature>
<protein>
    <recommendedName>
        <fullName evidence="3">RGS domain-containing protein</fullName>
    </recommendedName>
</protein>
<evidence type="ECO:0000256" key="1">
    <source>
        <dbReference type="SAM" id="MobiDB-lite"/>
    </source>
</evidence>
<feature type="transmembrane region" description="Helical" evidence="2">
    <location>
        <begin position="104"/>
        <end position="127"/>
    </location>
</feature>
<dbReference type="Gene3D" id="1.10.167.10">
    <property type="entry name" value="Regulator of G-protein Signalling 4, domain 2"/>
    <property type="match status" value="1"/>
</dbReference>
<dbReference type="OrthoDB" id="196547at2759"/>
<reference evidence="4" key="1">
    <citation type="submission" date="2022-07" db="EMBL/GenBank/DDBJ databases">
        <title>Phylogenomic reconstructions and comparative analyses of Kickxellomycotina fungi.</title>
        <authorList>
            <person name="Reynolds N.K."/>
            <person name="Stajich J.E."/>
            <person name="Barry K."/>
            <person name="Grigoriev I.V."/>
            <person name="Crous P."/>
            <person name="Smith M.E."/>
        </authorList>
    </citation>
    <scope>NUCLEOTIDE SEQUENCE</scope>
    <source>
        <strain evidence="4">RSA 567</strain>
    </source>
</reference>
<feature type="transmembrane region" description="Helical" evidence="2">
    <location>
        <begin position="12"/>
        <end position="34"/>
    </location>
</feature>
<keyword evidence="2" id="KW-0812">Transmembrane</keyword>
<dbReference type="InterPro" id="IPR036305">
    <property type="entry name" value="RGS_sf"/>
</dbReference>
<dbReference type="SUPFAM" id="SSF48097">
    <property type="entry name" value="Regulator of G-protein signaling, RGS"/>
    <property type="match status" value="1"/>
</dbReference>
<feature type="region of interest" description="Disordered" evidence="1">
    <location>
        <begin position="250"/>
        <end position="278"/>
    </location>
</feature>
<name>A0A9W8B0V8_9FUNG</name>